<reference evidence="4" key="1">
    <citation type="submission" date="2012-12" db="EMBL/GenBank/DDBJ databases">
        <authorList>
            <person name="Hellsten U."/>
            <person name="Grimwood J."/>
            <person name="Chapman J.A."/>
            <person name="Shapiro H."/>
            <person name="Aerts A."/>
            <person name="Otillar R.P."/>
            <person name="Terry A.Y."/>
            <person name="Boore J.L."/>
            <person name="Simakov O."/>
            <person name="Marletaz F."/>
            <person name="Cho S.-J."/>
            <person name="Edsinger-Gonzales E."/>
            <person name="Havlak P."/>
            <person name="Kuo D.-H."/>
            <person name="Larsson T."/>
            <person name="Lv J."/>
            <person name="Arendt D."/>
            <person name="Savage R."/>
            <person name="Osoegawa K."/>
            <person name="de Jong P."/>
            <person name="Lindberg D.R."/>
            <person name="Seaver E.C."/>
            <person name="Weisblat D.A."/>
            <person name="Putnam N.H."/>
            <person name="Grigoriev I.V."/>
            <person name="Rokhsar D.S."/>
        </authorList>
    </citation>
    <scope>NUCLEOTIDE SEQUENCE</scope>
</reference>
<reference evidence="2 4" key="2">
    <citation type="journal article" date="2013" name="Nature">
        <title>Insights into bilaterian evolution from three spiralian genomes.</title>
        <authorList>
            <person name="Simakov O."/>
            <person name="Marletaz F."/>
            <person name="Cho S.J."/>
            <person name="Edsinger-Gonzales E."/>
            <person name="Havlak P."/>
            <person name="Hellsten U."/>
            <person name="Kuo D.H."/>
            <person name="Larsson T."/>
            <person name="Lv J."/>
            <person name="Arendt D."/>
            <person name="Savage R."/>
            <person name="Osoegawa K."/>
            <person name="de Jong P."/>
            <person name="Grimwood J."/>
            <person name="Chapman J.A."/>
            <person name="Shapiro H."/>
            <person name="Aerts A."/>
            <person name="Otillar R.P."/>
            <person name="Terry A.Y."/>
            <person name="Boore J.L."/>
            <person name="Grigoriev I.V."/>
            <person name="Lindberg D.R."/>
            <person name="Seaver E.C."/>
            <person name="Weisblat D.A."/>
            <person name="Putnam N.H."/>
            <person name="Rokhsar D.S."/>
        </authorList>
    </citation>
    <scope>NUCLEOTIDE SEQUENCE</scope>
</reference>
<accession>T1FLN7</accession>
<reference evidence="3" key="3">
    <citation type="submission" date="2015-06" db="UniProtKB">
        <authorList>
            <consortium name="EnsemblMetazoa"/>
        </authorList>
    </citation>
    <scope>IDENTIFICATION</scope>
</reference>
<protein>
    <submittedName>
        <fullName evidence="2 3">Uncharacterized protein</fullName>
    </submittedName>
</protein>
<dbReference type="RefSeq" id="XP_009014064.1">
    <property type="nucleotide sequence ID" value="XM_009015816.1"/>
</dbReference>
<evidence type="ECO:0000256" key="1">
    <source>
        <dbReference type="SAM" id="MobiDB-lite"/>
    </source>
</evidence>
<dbReference type="GeneID" id="20209736"/>
<proteinExistence type="predicted"/>
<dbReference type="EMBL" id="AMQM01011182">
    <property type="status" value="NOT_ANNOTATED_CDS"/>
    <property type="molecule type" value="Genomic_DNA"/>
</dbReference>
<evidence type="ECO:0000313" key="4">
    <source>
        <dbReference type="Proteomes" id="UP000015101"/>
    </source>
</evidence>
<dbReference type="KEGG" id="hro:HELRODRAFT_184647"/>
<dbReference type="HOGENOM" id="CLU_1323759_0_0_1"/>
<dbReference type="EnsemblMetazoa" id="HelroT184647">
    <property type="protein sequence ID" value="HelroP184647"/>
    <property type="gene ID" value="HelroG184647"/>
</dbReference>
<dbReference type="Proteomes" id="UP000015101">
    <property type="component" value="Unassembled WGS sequence"/>
</dbReference>
<dbReference type="EMBL" id="KB096168">
    <property type="protein sequence ID" value="ESO07838.1"/>
    <property type="molecule type" value="Genomic_DNA"/>
</dbReference>
<name>T1FLN7_HELRO</name>
<organism evidence="3 4">
    <name type="scientific">Helobdella robusta</name>
    <name type="common">Californian leech</name>
    <dbReference type="NCBI Taxonomy" id="6412"/>
    <lineage>
        <taxon>Eukaryota</taxon>
        <taxon>Metazoa</taxon>
        <taxon>Spiralia</taxon>
        <taxon>Lophotrochozoa</taxon>
        <taxon>Annelida</taxon>
        <taxon>Clitellata</taxon>
        <taxon>Hirudinea</taxon>
        <taxon>Rhynchobdellida</taxon>
        <taxon>Glossiphoniidae</taxon>
        <taxon>Helobdella</taxon>
    </lineage>
</organism>
<keyword evidence="4" id="KW-1185">Reference proteome</keyword>
<evidence type="ECO:0000313" key="3">
    <source>
        <dbReference type="EnsemblMetazoa" id="HelroP184647"/>
    </source>
</evidence>
<gene>
    <name evidence="3" type="primary">20209736</name>
    <name evidence="2" type="ORF">HELRODRAFT_184647</name>
</gene>
<evidence type="ECO:0000313" key="2">
    <source>
        <dbReference type="EMBL" id="ESO07838.1"/>
    </source>
</evidence>
<feature type="region of interest" description="Disordered" evidence="1">
    <location>
        <begin position="1"/>
        <end position="30"/>
    </location>
</feature>
<sequence>MIPAPPSSEAAPFSSLLRNHYPDSGNNLSPQNLMANYHPLKSLVVENNFNSPEKELLKGSSIPIVCPFETNLKELADNFHNMDHLNNKYQSKELKQINQQCPKTSLTPQDFTDNHMPNVMSTPALTLYSKQKDKQEMYFINQYSNKKLDNKRLCSQINVVQSESNLVKNERNNKNNDVTQKKLEYDFDQKVYDSKLGVTYYKGKLLGK</sequence>
<dbReference type="InParanoid" id="T1FLN7"/>
<dbReference type="AlphaFoldDB" id="T1FLN7"/>
<dbReference type="CTD" id="20209736"/>